<feature type="transmembrane region" description="Helical" evidence="1">
    <location>
        <begin position="17"/>
        <end position="37"/>
    </location>
</feature>
<proteinExistence type="predicted"/>
<reference evidence="2" key="1">
    <citation type="submission" date="2020-01" db="EMBL/GenBank/DDBJ databases">
        <title>Genome Sequencing of Three Apophysomyces-Like Fungal Strains Confirms a Novel Fungal Genus in the Mucoromycota with divergent Burkholderia-like Endosymbiotic Bacteria.</title>
        <authorList>
            <person name="Stajich J.E."/>
            <person name="Macias A.M."/>
            <person name="Carter-House D."/>
            <person name="Lovett B."/>
            <person name="Kasson L.R."/>
            <person name="Berry K."/>
            <person name="Grigoriev I."/>
            <person name="Chang Y."/>
            <person name="Spatafora J."/>
            <person name="Kasson M.T."/>
        </authorList>
    </citation>
    <scope>NUCLEOTIDE SEQUENCE</scope>
    <source>
        <strain evidence="2">NRRL A-21654</strain>
    </source>
</reference>
<feature type="transmembrane region" description="Helical" evidence="1">
    <location>
        <begin position="83"/>
        <end position="104"/>
    </location>
</feature>
<evidence type="ECO:0000313" key="2">
    <source>
        <dbReference type="EMBL" id="KAF7732791.1"/>
    </source>
</evidence>
<keyword evidence="3" id="KW-1185">Reference proteome</keyword>
<gene>
    <name evidence="2" type="ORF">EC973_000065</name>
</gene>
<evidence type="ECO:0000313" key="3">
    <source>
        <dbReference type="Proteomes" id="UP000605846"/>
    </source>
</evidence>
<comment type="caution">
    <text evidence="2">The sequence shown here is derived from an EMBL/GenBank/DDBJ whole genome shotgun (WGS) entry which is preliminary data.</text>
</comment>
<protein>
    <submittedName>
        <fullName evidence="2">Uncharacterized protein</fullName>
    </submittedName>
</protein>
<dbReference type="AlphaFoldDB" id="A0A8H7EUQ0"/>
<dbReference type="Proteomes" id="UP000605846">
    <property type="component" value="Unassembled WGS sequence"/>
</dbReference>
<name>A0A8H7EUQ0_9FUNG</name>
<accession>A0A8H7EUQ0</accession>
<dbReference type="OrthoDB" id="2280884at2759"/>
<evidence type="ECO:0000256" key="1">
    <source>
        <dbReference type="SAM" id="Phobius"/>
    </source>
</evidence>
<keyword evidence="1" id="KW-1133">Transmembrane helix</keyword>
<organism evidence="2 3">
    <name type="scientific">Apophysomyces ossiformis</name>
    <dbReference type="NCBI Taxonomy" id="679940"/>
    <lineage>
        <taxon>Eukaryota</taxon>
        <taxon>Fungi</taxon>
        <taxon>Fungi incertae sedis</taxon>
        <taxon>Mucoromycota</taxon>
        <taxon>Mucoromycotina</taxon>
        <taxon>Mucoromycetes</taxon>
        <taxon>Mucorales</taxon>
        <taxon>Mucorineae</taxon>
        <taxon>Mucoraceae</taxon>
        <taxon>Apophysomyces</taxon>
    </lineage>
</organism>
<dbReference type="EMBL" id="JABAYA010000001">
    <property type="protein sequence ID" value="KAF7732791.1"/>
    <property type="molecule type" value="Genomic_DNA"/>
</dbReference>
<keyword evidence="1" id="KW-0812">Transmembrane</keyword>
<keyword evidence="1" id="KW-0472">Membrane</keyword>
<sequence>MHAWCSERAHVLNGDKILGLVNVFPLLASIFAITFLGGHEPWTYGFLEIRDSAYGFVNYCGLLDQRRDMFYPLLYHRCLLTNATWFSAIVCCVLWMGLTIFAYVMQPKARRQICSDKPRKPVVRKARTEASLRTERSDDTIRLPIHTDRDGVIDQVAAKQCESPDKVSKAAEWQPDGEQTTPPAVHVHPSAVTWPVKGSQRRFFHDPSSQPTIYCINGFS</sequence>